<dbReference type="RefSeq" id="WP_259036256.1">
    <property type="nucleotide sequence ID" value="NZ_JAJISC010000004.1"/>
</dbReference>
<comment type="caution">
    <text evidence="2">The sequence shown here is derived from an EMBL/GenBank/DDBJ whole genome shotgun (WGS) entry which is preliminary data.</text>
</comment>
<keyword evidence="3" id="KW-1185">Reference proteome</keyword>
<accession>A0ABT2EGK0</accession>
<name>A0ABT2EGK0_9GAMM</name>
<evidence type="ECO:0000313" key="2">
    <source>
        <dbReference type="EMBL" id="MCS2609757.1"/>
    </source>
</evidence>
<dbReference type="Proteomes" id="UP001165542">
    <property type="component" value="Unassembled WGS sequence"/>
</dbReference>
<evidence type="ECO:0008006" key="4">
    <source>
        <dbReference type="Google" id="ProtNLM"/>
    </source>
</evidence>
<keyword evidence="1" id="KW-0732">Signal</keyword>
<gene>
    <name evidence="2" type="ORF">LLY24_10560</name>
</gene>
<sequence>MLTPFTRLARRTLLALGVGALTLNSAFAIAEPVSDAALTSPQPFEAQYRLNVRGWPNATITHRLANEGAHWMSDMRFSVAIARGEERSRFQVGDGDSHALLYSSDYSLLGVGSGYQLSESQLTEPDRQTALFDLSRRAGHEACSESEPCDLHYLDHRGRDDHFRYYLTDATRVSVPAGEFPTHQVVLLDPEKPDRHLTIDFHPDWPGLILAAEYVKDGRRDTRLTMTQFNGASSR</sequence>
<organism evidence="2 3">
    <name type="scientific">Halomonas dongshanensis</name>
    <dbReference type="NCBI Taxonomy" id="2890835"/>
    <lineage>
        <taxon>Bacteria</taxon>
        <taxon>Pseudomonadati</taxon>
        <taxon>Pseudomonadota</taxon>
        <taxon>Gammaproteobacteria</taxon>
        <taxon>Oceanospirillales</taxon>
        <taxon>Halomonadaceae</taxon>
        <taxon>Halomonas</taxon>
    </lineage>
</organism>
<feature type="chain" id="PRO_5045170346" description="DUF3108 domain-containing protein" evidence="1">
    <location>
        <begin position="31"/>
        <end position="235"/>
    </location>
</feature>
<proteinExistence type="predicted"/>
<protein>
    <recommendedName>
        <fullName evidence="4">DUF3108 domain-containing protein</fullName>
    </recommendedName>
</protein>
<feature type="signal peptide" evidence="1">
    <location>
        <begin position="1"/>
        <end position="30"/>
    </location>
</feature>
<dbReference type="EMBL" id="JAJISC010000004">
    <property type="protein sequence ID" value="MCS2609757.1"/>
    <property type="molecule type" value="Genomic_DNA"/>
</dbReference>
<evidence type="ECO:0000313" key="3">
    <source>
        <dbReference type="Proteomes" id="UP001165542"/>
    </source>
</evidence>
<evidence type="ECO:0000256" key="1">
    <source>
        <dbReference type="SAM" id="SignalP"/>
    </source>
</evidence>
<reference evidence="2" key="1">
    <citation type="submission" date="2021-11" db="EMBL/GenBank/DDBJ databases">
        <title>Halomonas sp., isolated from a coastal aquaculture zone in Dongshan Bay.</title>
        <authorList>
            <person name="Lin W."/>
        </authorList>
    </citation>
    <scope>NUCLEOTIDE SEQUENCE</scope>
    <source>
        <strain evidence="2">Yzlin-01</strain>
    </source>
</reference>